<protein>
    <submittedName>
        <fullName evidence="1">11002_t:CDS:1</fullName>
    </submittedName>
</protein>
<organism evidence="1 2">
    <name type="scientific">Funneliformis mosseae</name>
    <name type="common">Endomycorrhizal fungus</name>
    <name type="synonym">Glomus mosseae</name>
    <dbReference type="NCBI Taxonomy" id="27381"/>
    <lineage>
        <taxon>Eukaryota</taxon>
        <taxon>Fungi</taxon>
        <taxon>Fungi incertae sedis</taxon>
        <taxon>Mucoromycota</taxon>
        <taxon>Glomeromycotina</taxon>
        <taxon>Glomeromycetes</taxon>
        <taxon>Glomerales</taxon>
        <taxon>Glomeraceae</taxon>
        <taxon>Funneliformis</taxon>
    </lineage>
</organism>
<dbReference type="AlphaFoldDB" id="A0A9N9IHA5"/>
<name>A0A9N9IHA5_FUNMO</name>
<comment type="caution">
    <text evidence="1">The sequence shown here is derived from an EMBL/GenBank/DDBJ whole genome shotgun (WGS) entry which is preliminary data.</text>
</comment>
<sequence length="40" mass="4503">TGEKEMSKLIRVAFLVIPTGTFFEYDRCQVIGISIEKDAP</sequence>
<gene>
    <name evidence="1" type="ORF">FMOSSE_LOCUS15829</name>
</gene>
<dbReference type="Proteomes" id="UP000789375">
    <property type="component" value="Unassembled WGS sequence"/>
</dbReference>
<evidence type="ECO:0000313" key="2">
    <source>
        <dbReference type="Proteomes" id="UP000789375"/>
    </source>
</evidence>
<reference evidence="1" key="1">
    <citation type="submission" date="2021-06" db="EMBL/GenBank/DDBJ databases">
        <authorList>
            <person name="Kallberg Y."/>
            <person name="Tangrot J."/>
            <person name="Rosling A."/>
        </authorList>
    </citation>
    <scope>NUCLEOTIDE SEQUENCE</scope>
    <source>
        <strain evidence="1">87-6 pot B 2015</strain>
    </source>
</reference>
<keyword evidence="2" id="KW-1185">Reference proteome</keyword>
<proteinExistence type="predicted"/>
<dbReference type="EMBL" id="CAJVPP010018188">
    <property type="protein sequence ID" value="CAG8734750.1"/>
    <property type="molecule type" value="Genomic_DNA"/>
</dbReference>
<evidence type="ECO:0000313" key="1">
    <source>
        <dbReference type="EMBL" id="CAG8734750.1"/>
    </source>
</evidence>
<feature type="non-terminal residue" evidence="1">
    <location>
        <position position="40"/>
    </location>
</feature>
<accession>A0A9N9IHA5</accession>
<feature type="non-terminal residue" evidence="1">
    <location>
        <position position="1"/>
    </location>
</feature>